<proteinExistence type="predicted"/>
<dbReference type="Gene3D" id="3.40.630.30">
    <property type="match status" value="2"/>
</dbReference>
<dbReference type="GO" id="GO:0016747">
    <property type="term" value="F:acyltransferase activity, transferring groups other than amino-acyl groups"/>
    <property type="evidence" value="ECO:0007669"/>
    <property type="project" value="InterPro"/>
</dbReference>
<dbReference type="Pfam" id="PF00583">
    <property type="entry name" value="Acetyltransf_1"/>
    <property type="match status" value="2"/>
</dbReference>
<dbReference type="InterPro" id="IPR000182">
    <property type="entry name" value="GNAT_dom"/>
</dbReference>
<dbReference type="PROSITE" id="PS51186">
    <property type="entry name" value="GNAT"/>
    <property type="match status" value="2"/>
</dbReference>
<feature type="domain" description="N-acetyltransferase" evidence="1">
    <location>
        <begin position="27"/>
        <end position="190"/>
    </location>
</feature>
<accession>A0A2M8NZG9</accession>
<dbReference type="InterPro" id="IPR016181">
    <property type="entry name" value="Acyl_CoA_acyltransferase"/>
</dbReference>
<dbReference type="CDD" id="cd04301">
    <property type="entry name" value="NAT_SF"/>
    <property type="match status" value="2"/>
</dbReference>
<dbReference type="AlphaFoldDB" id="A0A2M8NZG9"/>
<dbReference type="EMBL" id="PGTK01000007">
    <property type="protein sequence ID" value="PJF30686.1"/>
    <property type="molecule type" value="Genomic_DNA"/>
</dbReference>
<dbReference type="Proteomes" id="UP000228921">
    <property type="component" value="Unassembled WGS sequence"/>
</dbReference>
<sequence>MLCPSAQVLILPYAGRTDWRAEPLTDFTIDYYDHERDAAGVIAAWESAFDGYFRVDERALRAVALTTGPYRPGDHFVARYADRIIGFAFTQLVKPINAPLHACLCALGVVRPFWRRGVGQALLSTACESASHAGAAHITLGGHLPRFFPGVPRILPAAADFFAVQGFHINASDAAVYDLIQDLSAYHTPPHIAERIQTCGAVLSTATPADREDILAFHAREFPNWQLEYAHVMNVGDIEDILIARDQADGALIGSLILFTPHSEQMRGDVLWWAELGKPLGALSAVGVSAAARGRGIGIALVGRGTELLKERGIRVAHIGWTSVPRFYEAAGYQIWGVFDGGWRSLR</sequence>
<evidence type="ECO:0000313" key="2">
    <source>
        <dbReference type="EMBL" id="PJF30686.1"/>
    </source>
</evidence>
<organism evidence="2 3">
    <name type="scientific">Candidatus Thermofonsia Clade 1 bacterium</name>
    <dbReference type="NCBI Taxonomy" id="2364210"/>
    <lineage>
        <taxon>Bacteria</taxon>
        <taxon>Bacillati</taxon>
        <taxon>Chloroflexota</taxon>
        <taxon>Candidatus Thermofontia</taxon>
        <taxon>Candidatus Thermofonsia Clade 1</taxon>
    </lineage>
</organism>
<gene>
    <name evidence="2" type="ORF">CUN51_06795</name>
</gene>
<comment type="caution">
    <text evidence="2">The sequence shown here is derived from an EMBL/GenBank/DDBJ whole genome shotgun (WGS) entry which is preliminary data.</text>
</comment>
<evidence type="ECO:0000259" key="1">
    <source>
        <dbReference type="PROSITE" id="PS51186"/>
    </source>
</evidence>
<protein>
    <recommendedName>
        <fullName evidence="1">N-acetyltransferase domain-containing protein</fullName>
    </recommendedName>
</protein>
<dbReference type="PANTHER" id="PTHR43617:SF20">
    <property type="entry name" value="N-ALPHA-ACETYLTRANSFERASE RIMI"/>
    <property type="match status" value="1"/>
</dbReference>
<dbReference type="InterPro" id="IPR050276">
    <property type="entry name" value="MshD_Acetyltransferase"/>
</dbReference>
<reference evidence="2 3" key="1">
    <citation type="submission" date="2017-11" db="EMBL/GenBank/DDBJ databases">
        <title>Evolution of Phototrophy in the Chloroflexi Phylum Driven by Horizontal Gene Transfer.</title>
        <authorList>
            <person name="Ward L.M."/>
            <person name="Hemp J."/>
            <person name="Shih P.M."/>
            <person name="Mcglynn S.E."/>
            <person name="Fischer W."/>
        </authorList>
    </citation>
    <scope>NUCLEOTIDE SEQUENCE [LARGE SCALE GENOMIC DNA]</scope>
    <source>
        <strain evidence="2">CP2_2F</strain>
    </source>
</reference>
<evidence type="ECO:0000313" key="3">
    <source>
        <dbReference type="Proteomes" id="UP000228921"/>
    </source>
</evidence>
<feature type="domain" description="N-acetyltransferase" evidence="1">
    <location>
        <begin position="201"/>
        <end position="347"/>
    </location>
</feature>
<dbReference type="SUPFAM" id="SSF55729">
    <property type="entry name" value="Acyl-CoA N-acyltransferases (Nat)"/>
    <property type="match status" value="2"/>
</dbReference>
<name>A0A2M8NZG9_9CHLR</name>
<dbReference type="PANTHER" id="PTHR43617">
    <property type="entry name" value="L-AMINO ACID N-ACETYLTRANSFERASE"/>
    <property type="match status" value="1"/>
</dbReference>